<feature type="transmembrane region" description="Helical" evidence="8">
    <location>
        <begin position="111"/>
        <end position="132"/>
    </location>
</feature>
<dbReference type="GO" id="GO:0009103">
    <property type="term" value="P:lipopolysaccharide biosynthetic process"/>
    <property type="evidence" value="ECO:0007669"/>
    <property type="project" value="UniProtKB-ARBA"/>
</dbReference>
<feature type="transmembrane region" description="Helical" evidence="8">
    <location>
        <begin position="346"/>
        <end position="365"/>
    </location>
</feature>
<keyword evidence="7 8" id="KW-0472">Membrane</keyword>
<keyword evidence="5 8" id="KW-0812">Transmembrane</keyword>
<dbReference type="GO" id="GO:0005886">
    <property type="term" value="C:plasma membrane"/>
    <property type="evidence" value="ECO:0007669"/>
    <property type="project" value="UniProtKB-SubCell"/>
</dbReference>
<evidence type="ECO:0000256" key="6">
    <source>
        <dbReference type="ARBA" id="ARBA00022989"/>
    </source>
</evidence>
<keyword evidence="3" id="KW-0328">Glycosyltransferase</keyword>
<sequence>MKPGDVTAVESAGMLDRAVRWLDGRAEALSEVCERHWVLLLGVLAIVYFVATSVLAMRKPLWNDELFTYFIAQATTPASIWDALYTGADQNPYPFYLLTRLSLAVFGVSEWALRFPEMVGVWMAAVCLFFLVKSRSSALYGFTAMMGLLVTNAQFYSYEARPYGLVLGFAAMAWACWAAAAEGKGRPWSLIGLWGSLGAAVGSHYYAVFVFVPLGIAECVRLYRNRRLDWPLWAAIVGGLLPLAFLWPLIQQARGYSRGFWATPSWKGIPDTYSMLLMPAPLLFMLLLITAGVVAYLQQGGRARTPAPALPVIPDHEWAAALAFAALPVIGVAVTLCTTGAFTPRYVLPTVLGISALVALTLFRLCNGRALLGVVGIAIAVVGFVMLTVRAFPYTAASAVGPVAEFLTVTTTEELPIVVSDPHNFMMLAHYAPGDLSSRLVYLADPEASLRHMGHDTMDRGMVDLNPWFRMNVKESRAFQQSCGRFFLYVHGGFLGGPLANGLSVPDFNWLLSDLILGEWHLELLRRQENHLLFLVTRARDDAPKVGGMVQP</sequence>
<dbReference type="Pfam" id="PF13231">
    <property type="entry name" value="PMT_2"/>
    <property type="match status" value="1"/>
</dbReference>
<keyword evidence="4" id="KW-0808">Transferase</keyword>
<gene>
    <name evidence="10" type="ORF">NITLEN_10745</name>
</gene>
<dbReference type="PANTHER" id="PTHR33908">
    <property type="entry name" value="MANNOSYLTRANSFERASE YKCB-RELATED"/>
    <property type="match status" value="1"/>
</dbReference>
<dbReference type="Proteomes" id="UP000248168">
    <property type="component" value="Unassembled WGS sequence"/>
</dbReference>
<feature type="transmembrane region" description="Helical" evidence="8">
    <location>
        <begin position="371"/>
        <end position="389"/>
    </location>
</feature>
<dbReference type="InterPro" id="IPR050297">
    <property type="entry name" value="LipidA_mod_glycosyltrf_83"/>
</dbReference>
<protein>
    <recommendedName>
        <fullName evidence="9">Glycosyltransferase RgtA/B/C/D-like domain-containing protein</fullName>
    </recommendedName>
</protein>
<feature type="domain" description="Glycosyltransferase RgtA/B/C/D-like" evidence="9">
    <location>
        <begin position="95"/>
        <end position="216"/>
    </location>
</feature>
<dbReference type="PANTHER" id="PTHR33908:SF3">
    <property type="entry name" value="UNDECAPRENYL PHOSPHATE-ALPHA-4-AMINO-4-DEOXY-L-ARABINOSE ARABINOSYL TRANSFERASE"/>
    <property type="match status" value="1"/>
</dbReference>
<evidence type="ECO:0000259" key="9">
    <source>
        <dbReference type="Pfam" id="PF13231"/>
    </source>
</evidence>
<dbReference type="InterPro" id="IPR038731">
    <property type="entry name" value="RgtA/B/C-like"/>
</dbReference>
<evidence type="ECO:0000256" key="3">
    <source>
        <dbReference type="ARBA" id="ARBA00022676"/>
    </source>
</evidence>
<evidence type="ECO:0000256" key="7">
    <source>
        <dbReference type="ARBA" id="ARBA00023136"/>
    </source>
</evidence>
<evidence type="ECO:0000256" key="8">
    <source>
        <dbReference type="SAM" id="Phobius"/>
    </source>
</evidence>
<dbReference type="GO" id="GO:0010041">
    <property type="term" value="P:response to iron(III) ion"/>
    <property type="evidence" value="ECO:0007669"/>
    <property type="project" value="TreeGrafter"/>
</dbReference>
<dbReference type="RefSeq" id="WP_121988156.1">
    <property type="nucleotide sequence ID" value="NZ_OUNR01000001.1"/>
</dbReference>
<evidence type="ECO:0000313" key="10">
    <source>
        <dbReference type="EMBL" id="SPP63659.1"/>
    </source>
</evidence>
<dbReference type="EMBL" id="OUNR01000001">
    <property type="protein sequence ID" value="SPP63659.1"/>
    <property type="molecule type" value="Genomic_DNA"/>
</dbReference>
<feature type="transmembrane region" description="Helical" evidence="8">
    <location>
        <begin position="276"/>
        <end position="298"/>
    </location>
</feature>
<accession>A0A330L392</accession>
<comment type="subcellular location">
    <subcellularLocation>
        <location evidence="1">Cell membrane</location>
        <topology evidence="1">Multi-pass membrane protein</topology>
    </subcellularLocation>
</comment>
<keyword evidence="6 8" id="KW-1133">Transmembrane helix</keyword>
<feature type="transmembrane region" description="Helical" evidence="8">
    <location>
        <begin position="232"/>
        <end position="250"/>
    </location>
</feature>
<keyword evidence="11" id="KW-1185">Reference proteome</keyword>
<evidence type="ECO:0000313" key="11">
    <source>
        <dbReference type="Proteomes" id="UP000248168"/>
    </source>
</evidence>
<evidence type="ECO:0000256" key="2">
    <source>
        <dbReference type="ARBA" id="ARBA00022475"/>
    </source>
</evidence>
<feature type="transmembrane region" description="Helical" evidence="8">
    <location>
        <begin position="37"/>
        <end position="57"/>
    </location>
</feature>
<dbReference type="InParanoid" id="A0A330L392"/>
<proteinExistence type="predicted"/>
<evidence type="ECO:0000256" key="1">
    <source>
        <dbReference type="ARBA" id="ARBA00004651"/>
    </source>
</evidence>
<name>A0A330L392_9BACT</name>
<evidence type="ECO:0000256" key="5">
    <source>
        <dbReference type="ARBA" id="ARBA00022692"/>
    </source>
</evidence>
<feature type="transmembrane region" description="Helical" evidence="8">
    <location>
        <begin position="188"/>
        <end position="212"/>
    </location>
</feature>
<feature type="transmembrane region" description="Helical" evidence="8">
    <location>
        <begin position="318"/>
        <end position="339"/>
    </location>
</feature>
<keyword evidence="2" id="KW-1003">Cell membrane</keyword>
<dbReference type="OrthoDB" id="103026at2"/>
<dbReference type="AlphaFoldDB" id="A0A330L392"/>
<evidence type="ECO:0000256" key="4">
    <source>
        <dbReference type="ARBA" id="ARBA00022679"/>
    </source>
</evidence>
<organism evidence="10 11">
    <name type="scientific">Nitrospira lenta</name>
    <dbReference type="NCBI Taxonomy" id="1436998"/>
    <lineage>
        <taxon>Bacteria</taxon>
        <taxon>Pseudomonadati</taxon>
        <taxon>Nitrospirota</taxon>
        <taxon>Nitrospiria</taxon>
        <taxon>Nitrospirales</taxon>
        <taxon>Nitrospiraceae</taxon>
        <taxon>Nitrospira</taxon>
    </lineage>
</organism>
<reference evidence="11" key="1">
    <citation type="submission" date="2018-04" db="EMBL/GenBank/DDBJ databases">
        <authorList>
            <person name="Lucker S."/>
            <person name="Sakoula D."/>
        </authorList>
    </citation>
    <scope>NUCLEOTIDE SEQUENCE [LARGE SCALE GENOMIC DNA]</scope>
</reference>
<dbReference type="GO" id="GO:0016763">
    <property type="term" value="F:pentosyltransferase activity"/>
    <property type="evidence" value="ECO:0007669"/>
    <property type="project" value="TreeGrafter"/>
</dbReference>
<feature type="transmembrane region" description="Helical" evidence="8">
    <location>
        <begin position="163"/>
        <end position="181"/>
    </location>
</feature>